<evidence type="ECO:0000313" key="4">
    <source>
        <dbReference type="EMBL" id="AOH84970.1"/>
    </source>
</evidence>
<dbReference type="KEGG" id="span:AWL63_14420"/>
<gene>
    <name evidence="4" type="ORF">AWL63_14420</name>
</gene>
<dbReference type="InterPro" id="IPR050493">
    <property type="entry name" value="FAD-dep_Monooxygenase_BioMet"/>
</dbReference>
<protein>
    <submittedName>
        <fullName evidence="4">Oxidoreductase</fullName>
    </submittedName>
</protein>
<dbReference type="NCBIfam" id="NF005313">
    <property type="entry name" value="PRK06847.1"/>
    <property type="match status" value="1"/>
</dbReference>
<dbReference type="Pfam" id="PF01494">
    <property type="entry name" value="FAD_binding_3"/>
    <property type="match status" value="2"/>
</dbReference>
<dbReference type="PANTHER" id="PTHR13789:SF309">
    <property type="entry name" value="PUTATIVE (AFU_ORTHOLOGUE AFUA_6G14510)-RELATED"/>
    <property type="match status" value="1"/>
</dbReference>
<dbReference type="GO" id="GO:0004497">
    <property type="term" value="F:monooxygenase activity"/>
    <property type="evidence" value="ECO:0007669"/>
    <property type="project" value="UniProtKB-KW"/>
</dbReference>
<dbReference type="OrthoDB" id="5499180at2"/>
<dbReference type="SUPFAM" id="SSF51905">
    <property type="entry name" value="FAD/NAD(P)-binding domain"/>
    <property type="match status" value="1"/>
</dbReference>
<evidence type="ECO:0000259" key="3">
    <source>
        <dbReference type="Pfam" id="PF01494"/>
    </source>
</evidence>
<organism evidence="4 5">
    <name type="scientific">Sphingomonas panacis</name>
    <dbReference type="NCBI Taxonomy" id="1560345"/>
    <lineage>
        <taxon>Bacteria</taxon>
        <taxon>Pseudomonadati</taxon>
        <taxon>Pseudomonadota</taxon>
        <taxon>Alphaproteobacteria</taxon>
        <taxon>Sphingomonadales</taxon>
        <taxon>Sphingomonadaceae</taxon>
        <taxon>Sphingomonas</taxon>
    </lineage>
</organism>
<proteinExistence type="predicted"/>
<feature type="domain" description="FAD-binding" evidence="3">
    <location>
        <begin position="5"/>
        <end position="163"/>
    </location>
</feature>
<dbReference type="PRINTS" id="PR00420">
    <property type="entry name" value="RNGMNOXGNASE"/>
</dbReference>
<accession>A0A1B3ZC32</accession>
<keyword evidence="2" id="KW-0503">Monooxygenase</keyword>
<keyword evidence="5" id="KW-1185">Reference proteome</keyword>
<dbReference type="Gene3D" id="3.50.50.60">
    <property type="entry name" value="FAD/NAD(P)-binding domain"/>
    <property type="match status" value="1"/>
</dbReference>
<dbReference type="RefSeq" id="WP_069205520.1">
    <property type="nucleotide sequence ID" value="NZ_CP014168.1"/>
</dbReference>
<feature type="domain" description="FAD-binding" evidence="3">
    <location>
        <begin position="273"/>
        <end position="340"/>
    </location>
</feature>
<evidence type="ECO:0000313" key="5">
    <source>
        <dbReference type="Proteomes" id="UP000094256"/>
    </source>
</evidence>
<name>A0A1B3ZC32_9SPHN</name>
<dbReference type="Proteomes" id="UP000094256">
    <property type="component" value="Chromosome"/>
</dbReference>
<dbReference type="AlphaFoldDB" id="A0A1B3ZC32"/>
<dbReference type="GO" id="GO:0071949">
    <property type="term" value="F:FAD binding"/>
    <property type="evidence" value="ECO:0007669"/>
    <property type="project" value="InterPro"/>
</dbReference>
<keyword evidence="1" id="KW-0560">Oxidoreductase</keyword>
<dbReference type="InterPro" id="IPR002938">
    <property type="entry name" value="FAD-bd"/>
</dbReference>
<dbReference type="STRING" id="1560345.AWL63_14420"/>
<evidence type="ECO:0000256" key="2">
    <source>
        <dbReference type="ARBA" id="ARBA00023033"/>
    </source>
</evidence>
<sequence>MGDRVLVVGGGVGGMTAAISLARRGVAVTLIDADPQWRVYGAGISVTGISLRAFDDLGILDEVRERGFVGAGIRLRSVTGHVIMESPVPENPLPIQSGGGILRPVLHDILSRAVRAAGVEVRLGIKAEALHDDGDGVDVAFSDGSSGRFDVVAAAEGIFSATRGMLFPQAPAPRFTGQGCWRILAPRPAHLDRTELYVGGAVKLGINPVSRDEIYMFVLEHVPDNPWFAPEEQLPHLDALLAPFGGDIPAIRAGLGEASQINYRPLEWLLLPSPWYKGRVVLIGDSAHATTPHMASGAGIAVEDGLVLGEELTSGTSVDEALARFMARRFERARLVVENSVRIGEIEMAAGDQVPATTIMGETMHLLQQPY</sequence>
<dbReference type="PANTHER" id="PTHR13789">
    <property type="entry name" value="MONOOXYGENASE"/>
    <property type="match status" value="1"/>
</dbReference>
<dbReference type="InterPro" id="IPR036188">
    <property type="entry name" value="FAD/NAD-bd_sf"/>
</dbReference>
<dbReference type="EMBL" id="CP014168">
    <property type="protein sequence ID" value="AOH84970.1"/>
    <property type="molecule type" value="Genomic_DNA"/>
</dbReference>
<evidence type="ECO:0000256" key="1">
    <source>
        <dbReference type="ARBA" id="ARBA00023002"/>
    </source>
</evidence>
<reference evidence="4 5" key="1">
    <citation type="submission" date="2016-01" db="EMBL/GenBank/DDBJ databases">
        <title>Complete genome and mega plasmid sequence of Sphingomonas panacis DCY99 elicits systemic resistance in rice to Xanthomonas oryzae.</title>
        <authorList>
            <person name="Kim Y.J."/>
            <person name="Yang D.C."/>
            <person name="Sing P."/>
        </authorList>
    </citation>
    <scope>NUCLEOTIDE SEQUENCE [LARGE SCALE GENOMIC DNA]</scope>
    <source>
        <strain evidence="4 5">DCY99</strain>
    </source>
</reference>